<dbReference type="PANTHER" id="PTHR39730:SF1">
    <property type="entry name" value="ENDOGLUCANASE 1"/>
    <property type="match status" value="1"/>
</dbReference>
<feature type="domain" description="Glycosyl hydrolases family 45 active site" evidence="12">
    <location>
        <begin position="28"/>
        <end position="39"/>
    </location>
</feature>
<dbReference type="Pfam" id="PF02015">
    <property type="entry name" value="Glyco_hydro_45"/>
    <property type="match status" value="1"/>
</dbReference>
<feature type="signal peptide" evidence="11">
    <location>
        <begin position="1"/>
        <end position="21"/>
    </location>
</feature>
<dbReference type="OrthoDB" id="10035502at2759"/>
<evidence type="ECO:0000256" key="2">
    <source>
        <dbReference type="ARBA" id="ARBA00007793"/>
    </source>
</evidence>
<evidence type="ECO:0000256" key="9">
    <source>
        <dbReference type="PROSITE-ProRule" id="PRU10069"/>
    </source>
</evidence>
<evidence type="ECO:0000256" key="3">
    <source>
        <dbReference type="ARBA" id="ARBA00012601"/>
    </source>
</evidence>
<feature type="active site" description="Nucleophile" evidence="9">
    <location>
        <position position="33"/>
    </location>
</feature>
<evidence type="ECO:0000259" key="12">
    <source>
        <dbReference type="PROSITE" id="PS01140"/>
    </source>
</evidence>
<organism evidence="13 14">
    <name type="scientific">Myriangium duriaei CBS 260.36</name>
    <dbReference type="NCBI Taxonomy" id="1168546"/>
    <lineage>
        <taxon>Eukaryota</taxon>
        <taxon>Fungi</taxon>
        <taxon>Dikarya</taxon>
        <taxon>Ascomycota</taxon>
        <taxon>Pezizomycotina</taxon>
        <taxon>Dothideomycetes</taxon>
        <taxon>Dothideomycetidae</taxon>
        <taxon>Myriangiales</taxon>
        <taxon>Myriangiaceae</taxon>
        <taxon>Myriangium</taxon>
    </lineage>
</organism>
<evidence type="ECO:0000256" key="4">
    <source>
        <dbReference type="ARBA" id="ARBA00022801"/>
    </source>
</evidence>
<evidence type="ECO:0000313" key="14">
    <source>
        <dbReference type="Proteomes" id="UP000799439"/>
    </source>
</evidence>
<feature type="compositionally biased region" description="Low complexity" evidence="10">
    <location>
        <begin position="256"/>
        <end position="351"/>
    </location>
</feature>
<dbReference type="InterPro" id="IPR052288">
    <property type="entry name" value="GH45_Enzymes"/>
</dbReference>
<evidence type="ECO:0000256" key="10">
    <source>
        <dbReference type="SAM" id="MobiDB-lite"/>
    </source>
</evidence>
<dbReference type="SUPFAM" id="SSF50685">
    <property type="entry name" value="Barwin-like endoglucanases"/>
    <property type="match status" value="1"/>
</dbReference>
<dbReference type="PROSITE" id="PS01140">
    <property type="entry name" value="GLYCOSYL_HYDROL_F45"/>
    <property type="match status" value="1"/>
</dbReference>
<dbReference type="Gene3D" id="2.40.40.10">
    <property type="entry name" value="RlpA-like domain"/>
    <property type="match status" value="1"/>
</dbReference>
<dbReference type="EC" id="3.2.1.4" evidence="3 9"/>
<gene>
    <name evidence="13" type="ORF">K461DRAFT_238741</name>
</gene>
<evidence type="ECO:0000313" key="13">
    <source>
        <dbReference type="EMBL" id="KAF2155268.1"/>
    </source>
</evidence>
<accession>A0A9P4JA67</accession>
<keyword evidence="6" id="KW-0119">Carbohydrate metabolism</keyword>
<evidence type="ECO:0000256" key="7">
    <source>
        <dbReference type="ARBA" id="ARBA00023295"/>
    </source>
</evidence>
<dbReference type="AlphaFoldDB" id="A0A9P4JA67"/>
<feature type="compositionally biased region" description="Basic residues" evidence="10">
    <location>
        <begin position="352"/>
        <end position="361"/>
    </location>
</feature>
<keyword evidence="11" id="KW-0732">Signal</keyword>
<dbReference type="InterPro" id="IPR000334">
    <property type="entry name" value="Glyco_hydro_45"/>
</dbReference>
<dbReference type="PANTHER" id="PTHR39730">
    <property type="entry name" value="ENDOGLUCANASE 1"/>
    <property type="match status" value="1"/>
</dbReference>
<evidence type="ECO:0000256" key="5">
    <source>
        <dbReference type="ARBA" id="ARBA00023001"/>
    </source>
</evidence>
<evidence type="ECO:0000256" key="8">
    <source>
        <dbReference type="ARBA" id="ARBA00023326"/>
    </source>
</evidence>
<evidence type="ECO:0000256" key="1">
    <source>
        <dbReference type="ARBA" id="ARBA00000966"/>
    </source>
</evidence>
<feature type="chain" id="PRO_5040194696" description="Cellulase" evidence="11">
    <location>
        <begin position="22"/>
        <end position="386"/>
    </location>
</feature>
<evidence type="ECO:0000256" key="11">
    <source>
        <dbReference type="SAM" id="SignalP"/>
    </source>
</evidence>
<sequence length="386" mass="38620">MSFKAVALLALATGFATVANAQSGTGTTTRYWDCCKPSCSWGGKALVSSPVQQCDKNNSPLTGGDSNQSACNGGDAYMCADQTPQVNPSNPLQAFGFAAANVGGASESDTCCGCYELTFTSTSLATAGKSMIVQVTNTGSDLVQNQFDLAFPGGGVGIFNACSNQYGSFPLGAQYGGITDGSLCDQYPAALQAGCKFRFGWFEGADNPTVSYKKVTCPAALTAKTGCVRNGEGTTGSSGASASSSTVAAASSSSSTSAYQAPSSSTTTTTVAPTTTTTTVAPSSSAATTTLSTYQSASTTTTDVPSSSAATTTLSTYQSPSTTTTTSAAGATTTTSASLSAYTPPANSSSSKTHKSHKTHKTTTTTSAGASAASDCGVQYVTLYDL</sequence>
<dbReference type="Proteomes" id="UP000799439">
    <property type="component" value="Unassembled WGS sequence"/>
</dbReference>
<proteinExistence type="inferred from homology"/>
<keyword evidence="7" id="KW-0326">Glycosidase</keyword>
<comment type="catalytic activity">
    <reaction evidence="1 9">
        <text>Endohydrolysis of (1-&gt;4)-beta-D-glucosidic linkages in cellulose, lichenin and cereal beta-D-glucans.</text>
        <dbReference type="EC" id="3.2.1.4"/>
    </reaction>
</comment>
<keyword evidence="8" id="KW-0624">Polysaccharide degradation</keyword>
<dbReference type="InterPro" id="IPR036908">
    <property type="entry name" value="RlpA-like_sf"/>
</dbReference>
<protein>
    <recommendedName>
        <fullName evidence="3 9">Cellulase</fullName>
        <ecNumber evidence="3 9">3.2.1.4</ecNumber>
    </recommendedName>
</protein>
<comment type="similarity">
    <text evidence="2">Belongs to the glycosyl hydrolase 45 (cellulase K) family.</text>
</comment>
<feature type="region of interest" description="Disordered" evidence="10">
    <location>
        <begin position="256"/>
        <end position="369"/>
    </location>
</feature>
<comment type="caution">
    <text evidence="13">The sequence shown here is derived from an EMBL/GenBank/DDBJ whole genome shotgun (WGS) entry which is preliminary data.</text>
</comment>
<reference evidence="13" key="1">
    <citation type="journal article" date="2020" name="Stud. Mycol.">
        <title>101 Dothideomycetes genomes: a test case for predicting lifestyles and emergence of pathogens.</title>
        <authorList>
            <person name="Haridas S."/>
            <person name="Albert R."/>
            <person name="Binder M."/>
            <person name="Bloem J."/>
            <person name="Labutti K."/>
            <person name="Salamov A."/>
            <person name="Andreopoulos B."/>
            <person name="Baker S."/>
            <person name="Barry K."/>
            <person name="Bills G."/>
            <person name="Bluhm B."/>
            <person name="Cannon C."/>
            <person name="Castanera R."/>
            <person name="Culley D."/>
            <person name="Daum C."/>
            <person name="Ezra D."/>
            <person name="Gonzalez J."/>
            <person name="Henrissat B."/>
            <person name="Kuo A."/>
            <person name="Liang C."/>
            <person name="Lipzen A."/>
            <person name="Lutzoni F."/>
            <person name="Magnuson J."/>
            <person name="Mondo S."/>
            <person name="Nolan M."/>
            <person name="Ohm R."/>
            <person name="Pangilinan J."/>
            <person name="Park H.-J."/>
            <person name="Ramirez L."/>
            <person name="Alfaro M."/>
            <person name="Sun H."/>
            <person name="Tritt A."/>
            <person name="Yoshinaga Y."/>
            <person name="Zwiers L.-H."/>
            <person name="Turgeon B."/>
            <person name="Goodwin S."/>
            <person name="Spatafora J."/>
            <person name="Crous P."/>
            <person name="Grigoriev I."/>
        </authorList>
    </citation>
    <scope>NUCLEOTIDE SEQUENCE</scope>
    <source>
        <strain evidence="13">CBS 260.36</strain>
    </source>
</reference>
<dbReference type="GO" id="GO:0030245">
    <property type="term" value="P:cellulose catabolic process"/>
    <property type="evidence" value="ECO:0007669"/>
    <property type="project" value="UniProtKB-KW"/>
</dbReference>
<dbReference type="EMBL" id="ML996083">
    <property type="protein sequence ID" value="KAF2155268.1"/>
    <property type="molecule type" value="Genomic_DNA"/>
</dbReference>
<keyword evidence="14" id="KW-1185">Reference proteome</keyword>
<dbReference type="GO" id="GO:0008810">
    <property type="term" value="F:cellulase activity"/>
    <property type="evidence" value="ECO:0007669"/>
    <property type="project" value="UniProtKB-EC"/>
</dbReference>
<name>A0A9P4JA67_9PEZI</name>
<keyword evidence="5" id="KW-0136">Cellulose degradation</keyword>
<keyword evidence="4 13" id="KW-0378">Hydrolase</keyword>
<evidence type="ECO:0000256" key="6">
    <source>
        <dbReference type="ARBA" id="ARBA00023277"/>
    </source>
</evidence>